<comment type="caution">
    <text evidence="4">The sequence shown here is derived from an EMBL/GenBank/DDBJ whole genome shotgun (WGS) entry which is preliminary data.</text>
</comment>
<sequence>MEDNIFLRTYQKLIGHKIDKSPSKAGNWLGGILLAAEYGSMVMEYEVREEMCNPGHILHGGIASLMLDDVIGAANYITGNEFLMTSINLNVDFLSSAKIGERLKVKAELVRQGRNVNHWKAEILNADGKIIAKASSNLIVTKVRISDLESSSSQ</sequence>
<comment type="similarity">
    <text evidence="1">Belongs to the thioesterase PaaI family.</text>
</comment>
<dbReference type="InterPro" id="IPR006683">
    <property type="entry name" value="Thioestr_dom"/>
</dbReference>
<dbReference type="SUPFAM" id="SSF54637">
    <property type="entry name" value="Thioesterase/thiol ester dehydrase-isomerase"/>
    <property type="match status" value="1"/>
</dbReference>
<dbReference type="InterPro" id="IPR039298">
    <property type="entry name" value="ACOT13"/>
</dbReference>
<evidence type="ECO:0000313" key="5">
    <source>
        <dbReference type="Proteomes" id="UP000027821"/>
    </source>
</evidence>
<evidence type="ECO:0000313" key="4">
    <source>
        <dbReference type="EMBL" id="KEO73588.1"/>
    </source>
</evidence>
<dbReference type="EMBL" id="JMIH01000021">
    <property type="protein sequence ID" value="KEO73588.1"/>
    <property type="molecule type" value="Genomic_DNA"/>
</dbReference>
<keyword evidence="2" id="KW-0378">Hydrolase</keyword>
<reference evidence="4 5" key="1">
    <citation type="submission" date="2014-04" db="EMBL/GenBank/DDBJ databases">
        <title>Characterization and application of a salt tolerant electro-active bacterium.</title>
        <authorList>
            <person name="Yang L."/>
            <person name="Wei S."/>
            <person name="Tay Q.X.M."/>
        </authorList>
    </citation>
    <scope>NUCLEOTIDE SEQUENCE [LARGE SCALE GENOMIC DNA]</scope>
    <source>
        <strain evidence="4 5">LY1</strain>
    </source>
</reference>
<name>A0A074L171_9BACT</name>
<dbReference type="eggNOG" id="COG2050">
    <property type="taxonomic scope" value="Bacteria"/>
</dbReference>
<dbReference type="AlphaFoldDB" id="A0A074L171"/>
<dbReference type="STRING" id="1048983.EL17_11855"/>
<evidence type="ECO:0000259" key="3">
    <source>
        <dbReference type="Pfam" id="PF03061"/>
    </source>
</evidence>
<keyword evidence="5" id="KW-1185">Reference proteome</keyword>
<proteinExistence type="inferred from homology"/>
<dbReference type="NCBIfam" id="TIGR00369">
    <property type="entry name" value="unchar_dom_1"/>
    <property type="match status" value="1"/>
</dbReference>
<dbReference type="PANTHER" id="PTHR21660">
    <property type="entry name" value="THIOESTERASE SUPERFAMILY MEMBER-RELATED"/>
    <property type="match status" value="1"/>
</dbReference>
<gene>
    <name evidence="4" type="ORF">EL17_11855</name>
</gene>
<dbReference type="Gene3D" id="3.10.129.10">
    <property type="entry name" value="Hotdog Thioesterase"/>
    <property type="match status" value="1"/>
</dbReference>
<dbReference type="InterPro" id="IPR029069">
    <property type="entry name" value="HotDog_dom_sf"/>
</dbReference>
<evidence type="ECO:0000256" key="1">
    <source>
        <dbReference type="ARBA" id="ARBA00008324"/>
    </source>
</evidence>
<dbReference type="InterPro" id="IPR003736">
    <property type="entry name" value="PAAI_dom"/>
</dbReference>
<dbReference type="Proteomes" id="UP000027821">
    <property type="component" value="Unassembled WGS sequence"/>
</dbReference>
<evidence type="ECO:0000256" key="2">
    <source>
        <dbReference type="ARBA" id="ARBA00022801"/>
    </source>
</evidence>
<accession>A0A074L171</accession>
<dbReference type="GO" id="GO:0047617">
    <property type="term" value="F:fatty acyl-CoA hydrolase activity"/>
    <property type="evidence" value="ECO:0007669"/>
    <property type="project" value="InterPro"/>
</dbReference>
<organism evidence="4 5">
    <name type="scientific">Anditalea andensis</name>
    <dbReference type="NCBI Taxonomy" id="1048983"/>
    <lineage>
        <taxon>Bacteria</taxon>
        <taxon>Pseudomonadati</taxon>
        <taxon>Bacteroidota</taxon>
        <taxon>Cytophagia</taxon>
        <taxon>Cytophagales</taxon>
        <taxon>Cytophagaceae</taxon>
        <taxon>Anditalea</taxon>
    </lineage>
</organism>
<dbReference type="Pfam" id="PF03061">
    <property type="entry name" value="4HBT"/>
    <property type="match status" value="1"/>
</dbReference>
<feature type="domain" description="Thioesterase" evidence="3">
    <location>
        <begin position="56"/>
        <end position="130"/>
    </location>
</feature>
<protein>
    <recommendedName>
        <fullName evidence="3">Thioesterase domain-containing protein</fullName>
    </recommendedName>
</protein>
<dbReference type="OrthoDB" id="32575at2"/>
<dbReference type="PANTHER" id="PTHR21660:SF1">
    <property type="entry name" value="ACYL-COENZYME A THIOESTERASE 13"/>
    <property type="match status" value="1"/>
</dbReference>
<dbReference type="RefSeq" id="WP_035074452.1">
    <property type="nucleotide sequence ID" value="NZ_JMIH01000021.1"/>
</dbReference>
<dbReference type="CDD" id="cd03443">
    <property type="entry name" value="PaaI_thioesterase"/>
    <property type="match status" value="1"/>
</dbReference>